<reference evidence="2 3" key="1">
    <citation type="submission" date="2019-08" db="EMBL/GenBank/DDBJ databases">
        <title>Complete genome sequence of Arcobacter acticola.</title>
        <authorList>
            <person name="Miller W."/>
        </authorList>
    </citation>
    <scope>NUCLEOTIDE SEQUENCE [LARGE SCALE GENOMIC DNA]</scope>
    <source>
        <strain evidence="2 3">KCTC 52212</strain>
    </source>
</reference>
<dbReference type="Pfam" id="PF09674">
    <property type="entry name" value="DUF2400"/>
    <property type="match status" value="1"/>
</dbReference>
<evidence type="ECO:0000313" key="2">
    <source>
        <dbReference type="EMBL" id="QKE28339.1"/>
    </source>
</evidence>
<keyword evidence="1" id="KW-0472">Membrane</keyword>
<protein>
    <submittedName>
        <fullName evidence="2">DUF2400 domain-containing protein</fullName>
    </submittedName>
</protein>
<organism evidence="2 3">
    <name type="scientific">Arcobacter acticola</name>
    <dbReference type="NCBI Taxonomy" id="1849015"/>
    <lineage>
        <taxon>Bacteria</taxon>
        <taxon>Pseudomonadati</taxon>
        <taxon>Campylobacterota</taxon>
        <taxon>Epsilonproteobacteria</taxon>
        <taxon>Campylobacterales</taxon>
        <taxon>Arcobacteraceae</taxon>
        <taxon>Arcobacter</taxon>
    </lineage>
</organism>
<name>A0A6M8EJX6_9BACT</name>
<keyword evidence="1" id="KW-0812">Transmembrane</keyword>
<proteinExistence type="predicted"/>
<dbReference type="InterPro" id="IPR014127">
    <property type="entry name" value="CHP02757"/>
</dbReference>
<evidence type="ECO:0000256" key="1">
    <source>
        <dbReference type="SAM" id="Phobius"/>
    </source>
</evidence>
<keyword evidence="1" id="KW-1133">Transmembrane helix</keyword>
<feature type="transmembrane region" description="Helical" evidence="1">
    <location>
        <begin position="43"/>
        <end position="60"/>
    </location>
</feature>
<dbReference type="NCBIfam" id="TIGR02757">
    <property type="entry name" value="TIGR02757 family protein"/>
    <property type="match status" value="1"/>
</dbReference>
<dbReference type="RefSeq" id="WP_172125859.1">
    <property type="nucleotide sequence ID" value="NZ_CP042652.1"/>
</dbReference>
<dbReference type="KEGG" id="paco:AACT_1157"/>
<dbReference type="EMBL" id="CP042652">
    <property type="protein sequence ID" value="QKE28339.1"/>
    <property type="molecule type" value="Genomic_DNA"/>
</dbReference>
<dbReference type="Proteomes" id="UP000503483">
    <property type="component" value="Chromosome"/>
</dbReference>
<dbReference type="AlphaFoldDB" id="A0A6M8EJX6"/>
<keyword evidence="3" id="KW-1185">Reference proteome</keyword>
<evidence type="ECO:0000313" key="3">
    <source>
        <dbReference type="Proteomes" id="UP000503483"/>
    </source>
</evidence>
<gene>
    <name evidence="2" type="ORF">AACT_1157</name>
</gene>
<accession>A0A6M8EJX6</accession>
<sequence length="260" mass="30679">MTKRDKEIKELLDNEVNQRNNNLELTYDKPDPLLVASRYDDEFIILLCALFAYGNARLIVKLLDTFEFSLLEKSDEMIDKELDSFYYRFQNSQDIKTIFKTFKRLKQIDSLNSIFVNAYKKENSVLEGIDALIQTIHNIANYKSQGFTFLISSPFKRDKQGIIKELGNAPYKRWNMYLRWMVRDDNLDLGLWRGVDKKDLILPLDTHTFKVSQKLGLLDRQSYDLKSALLITQKLKEFDSLDPIKYDFSLYRIGQEKIKI</sequence>